<dbReference type="PANTHER" id="PTHR30455:SF2">
    <property type="entry name" value="TRANSCRIPTIONAL REPRESSOR NRDR"/>
    <property type="match status" value="1"/>
</dbReference>
<dbReference type="EMBL" id="MEUJ01000005">
    <property type="protein sequence ID" value="OGC39914.1"/>
    <property type="molecule type" value="Genomic_DNA"/>
</dbReference>
<dbReference type="GO" id="GO:0008270">
    <property type="term" value="F:zinc ion binding"/>
    <property type="evidence" value="ECO:0007669"/>
    <property type="project" value="UniProtKB-UniRule"/>
</dbReference>
<dbReference type="Pfam" id="PF22811">
    <property type="entry name" value="Zn_ribbon_NrdR"/>
    <property type="match status" value="1"/>
</dbReference>
<dbReference type="GO" id="GO:0003677">
    <property type="term" value="F:DNA binding"/>
    <property type="evidence" value="ECO:0007669"/>
    <property type="project" value="UniProtKB-KW"/>
</dbReference>
<keyword evidence="2 7" id="KW-0547">Nucleotide-binding</keyword>
<feature type="domain" description="ATP-cone" evidence="8">
    <location>
        <begin position="49"/>
        <end position="138"/>
    </location>
</feature>
<organism evidence="9 10">
    <name type="scientific">candidate division WOR-1 bacterium RIFOXYC2_FULL_46_14</name>
    <dbReference type="NCBI Taxonomy" id="1802587"/>
    <lineage>
        <taxon>Bacteria</taxon>
        <taxon>Bacillati</taxon>
        <taxon>Saganbacteria</taxon>
    </lineage>
</organism>
<proteinExistence type="inferred from homology"/>
<comment type="cofactor">
    <cofactor evidence="7">
        <name>Zn(2+)</name>
        <dbReference type="ChEBI" id="CHEBI:29105"/>
    </cofactor>
    <text evidence="7">Binds 1 zinc ion.</text>
</comment>
<dbReference type="InterPro" id="IPR005144">
    <property type="entry name" value="ATP-cone_dom"/>
</dbReference>
<keyword evidence="7" id="KW-0862">Zinc</keyword>
<keyword evidence="3 7" id="KW-0067">ATP-binding</keyword>
<evidence type="ECO:0000313" key="10">
    <source>
        <dbReference type="Proteomes" id="UP000179242"/>
    </source>
</evidence>
<gene>
    <name evidence="7" type="primary">nrdR</name>
    <name evidence="9" type="ORF">A2438_05315</name>
</gene>
<dbReference type="GO" id="GO:0005524">
    <property type="term" value="F:ATP binding"/>
    <property type="evidence" value="ECO:0007669"/>
    <property type="project" value="UniProtKB-UniRule"/>
</dbReference>
<evidence type="ECO:0000256" key="3">
    <source>
        <dbReference type="ARBA" id="ARBA00022840"/>
    </source>
</evidence>
<sequence length="148" mass="17243">MKCPVCQKDDDKVLESRSIDEGEQVRRRRECNACGNRFTSYESVEKRPLMVIKKDERREEFSRQKVLTGILKACEKRPVSMQAIEELVDKVEKEAHRLGKEISSKQVGNVIMEELQLIDEVAYIRFASVYKQFKDANEFVKVVKEVSL</sequence>
<dbReference type="HAMAP" id="MF_00440">
    <property type="entry name" value="NrdR"/>
    <property type="match status" value="1"/>
</dbReference>
<evidence type="ECO:0000313" key="9">
    <source>
        <dbReference type="EMBL" id="OGC39914.1"/>
    </source>
</evidence>
<dbReference type="Proteomes" id="UP000179242">
    <property type="component" value="Unassembled WGS sequence"/>
</dbReference>
<reference evidence="9 10" key="1">
    <citation type="journal article" date="2016" name="Nat. Commun.">
        <title>Thousands of microbial genomes shed light on interconnected biogeochemical processes in an aquifer system.</title>
        <authorList>
            <person name="Anantharaman K."/>
            <person name="Brown C.T."/>
            <person name="Hug L.A."/>
            <person name="Sharon I."/>
            <person name="Castelle C.J."/>
            <person name="Probst A.J."/>
            <person name="Thomas B.C."/>
            <person name="Singh A."/>
            <person name="Wilkins M.J."/>
            <person name="Karaoz U."/>
            <person name="Brodie E.L."/>
            <person name="Williams K.H."/>
            <person name="Hubbard S.S."/>
            <person name="Banfield J.F."/>
        </authorList>
    </citation>
    <scope>NUCLEOTIDE SEQUENCE [LARGE SCALE GENOMIC DNA]</scope>
</reference>
<keyword evidence="5 7" id="KW-0238">DNA-binding</keyword>
<keyword evidence="4 7" id="KW-0805">Transcription regulation</keyword>
<comment type="caution">
    <text evidence="9">The sequence shown here is derived from an EMBL/GenBank/DDBJ whole genome shotgun (WGS) entry which is preliminary data.</text>
</comment>
<dbReference type="PANTHER" id="PTHR30455">
    <property type="entry name" value="TRANSCRIPTIONAL REPRESSOR NRDR"/>
    <property type="match status" value="1"/>
</dbReference>
<keyword evidence="7" id="KW-0479">Metal-binding</keyword>
<comment type="function">
    <text evidence="7">Negatively regulates transcription of bacterial ribonucleotide reductase nrd genes and operons by binding to NrdR-boxes.</text>
</comment>
<dbReference type="PROSITE" id="PS51161">
    <property type="entry name" value="ATP_CONE"/>
    <property type="match status" value="1"/>
</dbReference>
<dbReference type="GO" id="GO:0045892">
    <property type="term" value="P:negative regulation of DNA-templated transcription"/>
    <property type="evidence" value="ECO:0007669"/>
    <property type="project" value="UniProtKB-UniRule"/>
</dbReference>
<dbReference type="InterPro" id="IPR003796">
    <property type="entry name" value="RNR_NrdR-like"/>
</dbReference>
<evidence type="ECO:0000256" key="4">
    <source>
        <dbReference type="ARBA" id="ARBA00023015"/>
    </source>
</evidence>
<name>A0A1F4U4N2_UNCSA</name>
<keyword evidence="7" id="KW-0863">Zinc-finger</keyword>
<evidence type="ECO:0000256" key="2">
    <source>
        <dbReference type="ARBA" id="ARBA00022741"/>
    </source>
</evidence>
<keyword evidence="6 7" id="KW-0804">Transcription</keyword>
<comment type="similarity">
    <text evidence="7">Belongs to the NrdR family.</text>
</comment>
<evidence type="ECO:0000256" key="1">
    <source>
        <dbReference type="ARBA" id="ARBA00022491"/>
    </source>
</evidence>
<evidence type="ECO:0000256" key="6">
    <source>
        <dbReference type="ARBA" id="ARBA00023163"/>
    </source>
</evidence>
<dbReference type="AlphaFoldDB" id="A0A1F4U4N2"/>
<evidence type="ECO:0000256" key="5">
    <source>
        <dbReference type="ARBA" id="ARBA00023125"/>
    </source>
</evidence>
<protein>
    <recommendedName>
        <fullName evidence="7">Transcriptional repressor NrdR</fullName>
    </recommendedName>
</protein>
<dbReference type="NCBIfam" id="TIGR00244">
    <property type="entry name" value="transcriptional regulator NrdR"/>
    <property type="match status" value="1"/>
</dbReference>
<feature type="zinc finger region" evidence="7">
    <location>
        <begin position="3"/>
        <end position="34"/>
    </location>
</feature>
<evidence type="ECO:0000256" key="7">
    <source>
        <dbReference type="HAMAP-Rule" id="MF_00440"/>
    </source>
</evidence>
<dbReference type="InterPro" id="IPR055173">
    <property type="entry name" value="NrdR-like_N"/>
</dbReference>
<evidence type="ECO:0000259" key="8">
    <source>
        <dbReference type="PROSITE" id="PS51161"/>
    </source>
</evidence>
<dbReference type="Pfam" id="PF03477">
    <property type="entry name" value="ATP-cone"/>
    <property type="match status" value="1"/>
</dbReference>
<accession>A0A1F4U4N2</accession>
<keyword evidence="1 7" id="KW-0678">Repressor</keyword>